<keyword evidence="3" id="KW-1185">Reference proteome</keyword>
<dbReference type="Proteomes" id="UP000014629">
    <property type="component" value="Unassembled WGS sequence"/>
</dbReference>
<protein>
    <submittedName>
        <fullName evidence="2">Uncharacterized protein</fullName>
    </submittedName>
</protein>
<sequence>MPKAPCPDPMRGPPPTPQPAMAEIRTHPSPGPPRTAGFLRSVRRCSREPEKLYRPTG</sequence>
<reference evidence="2 3" key="1">
    <citation type="submission" date="2013-02" db="EMBL/GenBank/DDBJ databases">
        <title>Draft Genome Sequence of Streptomyces aurantiacus, Which Produces Setomimycin.</title>
        <authorList>
            <person name="Gruening B.A."/>
            <person name="Praeg A."/>
            <person name="Erxleben A."/>
            <person name="Guenther S."/>
            <person name="Mueller M."/>
        </authorList>
    </citation>
    <scope>NUCLEOTIDE SEQUENCE [LARGE SCALE GENOMIC DNA]</scope>
    <source>
        <strain evidence="2 3">JA 4570</strain>
    </source>
</reference>
<gene>
    <name evidence="2" type="ORF">STRAU_1007</name>
</gene>
<proteinExistence type="predicted"/>
<accession>S4A596</accession>
<dbReference type="AlphaFoldDB" id="S4A596"/>
<evidence type="ECO:0000313" key="2">
    <source>
        <dbReference type="EMBL" id="EPH45925.1"/>
    </source>
</evidence>
<dbReference type="EMBL" id="AOPZ01000036">
    <property type="protein sequence ID" value="EPH45925.1"/>
    <property type="molecule type" value="Genomic_DNA"/>
</dbReference>
<name>S4A596_9ACTN</name>
<comment type="caution">
    <text evidence="2">The sequence shown here is derived from an EMBL/GenBank/DDBJ whole genome shotgun (WGS) entry which is preliminary data.</text>
</comment>
<evidence type="ECO:0000313" key="3">
    <source>
        <dbReference type="Proteomes" id="UP000014629"/>
    </source>
</evidence>
<feature type="region of interest" description="Disordered" evidence="1">
    <location>
        <begin position="1"/>
        <end position="57"/>
    </location>
</feature>
<feature type="compositionally biased region" description="Basic and acidic residues" evidence="1">
    <location>
        <begin position="45"/>
        <end position="57"/>
    </location>
</feature>
<evidence type="ECO:0000256" key="1">
    <source>
        <dbReference type="SAM" id="MobiDB-lite"/>
    </source>
</evidence>
<organism evidence="2 3">
    <name type="scientific">Streptomyces aurantiacus JA 4570</name>
    <dbReference type="NCBI Taxonomy" id="1286094"/>
    <lineage>
        <taxon>Bacteria</taxon>
        <taxon>Bacillati</taxon>
        <taxon>Actinomycetota</taxon>
        <taxon>Actinomycetes</taxon>
        <taxon>Kitasatosporales</taxon>
        <taxon>Streptomycetaceae</taxon>
        <taxon>Streptomyces</taxon>
        <taxon>Streptomyces aurantiacus group</taxon>
    </lineage>
</organism>
<feature type="compositionally biased region" description="Pro residues" evidence="1">
    <location>
        <begin position="1"/>
        <end position="18"/>
    </location>
</feature>